<dbReference type="SUPFAM" id="SSF55486">
    <property type="entry name" value="Metalloproteases ('zincins'), catalytic domain"/>
    <property type="match status" value="1"/>
</dbReference>
<evidence type="ECO:0000313" key="3">
    <source>
        <dbReference type="Proteomes" id="UP001501410"/>
    </source>
</evidence>
<evidence type="ECO:0000256" key="1">
    <source>
        <dbReference type="SAM" id="SignalP"/>
    </source>
</evidence>
<dbReference type="EMBL" id="BAABEZ010000022">
    <property type="protein sequence ID" value="GAA4457218.1"/>
    <property type="molecule type" value="Genomic_DNA"/>
</dbReference>
<keyword evidence="3" id="KW-1185">Reference proteome</keyword>
<dbReference type="RefSeq" id="WP_344827320.1">
    <property type="nucleotide sequence ID" value="NZ_BAABEZ010000022.1"/>
</dbReference>
<feature type="signal peptide" evidence="1">
    <location>
        <begin position="1"/>
        <end position="22"/>
    </location>
</feature>
<evidence type="ECO:0000313" key="2">
    <source>
        <dbReference type="EMBL" id="GAA4457218.1"/>
    </source>
</evidence>
<name>A0ABP8MWB1_9BACT</name>
<protein>
    <recommendedName>
        <fullName evidence="4">Peptidase M1 membrane alanine aminopeptidase domain-containing protein</fullName>
    </recommendedName>
</protein>
<organism evidence="2 3">
    <name type="scientific">Rurimicrobium arvi</name>
    <dbReference type="NCBI Taxonomy" id="2049916"/>
    <lineage>
        <taxon>Bacteria</taxon>
        <taxon>Pseudomonadati</taxon>
        <taxon>Bacteroidota</taxon>
        <taxon>Chitinophagia</taxon>
        <taxon>Chitinophagales</taxon>
        <taxon>Chitinophagaceae</taxon>
        <taxon>Rurimicrobium</taxon>
    </lineage>
</organism>
<sequence length="1000" mass="114106">MIRNATLLLCCFLLAQTTCVLAYWQQRTDVSINVLLDDQAHMLHGFESLKYVNQSPDTLHTLIFHLWPNAYKNDRTAFCDEMIQRGKTDFYYAKESERGWIDSLRFRSEGLLIDYKPFEEASDIIQLELNRPLPPGDSMVIETPFRVKIPRQFSRLGHSGNAYFISQWFPKPAVYDSRGWHPLHYLDQGEFFSEFGSYDVAVTLPENYVILATGQLQDERERHWLDSLSELPLQTDSFYRSASALKTAGTKTVHFSGQNIHDFAWFADKRWIVRATSYEGPAAAGPVKIYTACLPAHRRQWKDAPQMVRFALEQYGTRVGPYPYPSLSVVEGDLLAGGGMEYPGVALIDRSAVSALSEVIFHEVGHNWFYGTLASDERSFPWMDEGMNSYYERLTQRLWQQQHSLRSGPGIDDVIPFYLQSVQEDQPAGLPAPEYRYVNYGGDIYAKVPLLFESVAACNGTEEVDSMFREYYRSFRFRHPYPADFDTIFARHFAAKGFSSSWLHASLASDQPLKLSIRSARSINHGVQVRLQNKSDIATTALLQIGESGLLVQKAVLFPAHSDTTLTVDSVTSWKYASIAGACTDYSLRDNSVFNRLFRRKGVSIGPGFGLQRTPAYRIFAAPVPLYNIYDGRSVGIMLHNLSFPLSRFQFIIAPVFSMGSERMNGVAGLSYSWYPRKSFLKEILLQTDLKTFSRDKSDLNIKDPLFARYFKEASALEIVFRNKDLVSPVHQHVLFRHYHVYEQGFGYSLSPADSLYRPYLVGQSNNYFLVKYAYQNRQTFHPYGYAMQAELGATFVKLGLEARKRIDYDLPHKSLYLRAYAGKFLDLQNTSSNSRYWLNSTFTGKNDYLYDALFTGRSEISGFSAAQLYEKEGGAKTPTNQYINPLGRSGNWLLALNLSSDLPLGKLPLRVYLDVQTTADAKRLNPAGNAVSFQSGLELHLIRNLVHVYMPLLLSSDYQDYLKSVFPKDRLLKSVTFSVQITDFNWMRTHERLFGLLVQ</sequence>
<gene>
    <name evidence="2" type="ORF">GCM10023092_23730</name>
</gene>
<dbReference type="InterPro" id="IPR027268">
    <property type="entry name" value="Peptidase_M4/M1_CTD_sf"/>
</dbReference>
<comment type="caution">
    <text evidence="2">The sequence shown here is derived from an EMBL/GenBank/DDBJ whole genome shotgun (WGS) entry which is preliminary data.</text>
</comment>
<dbReference type="Proteomes" id="UP001501410">
    <property type="component" value="Unassembled WGS sequence"/>
</dbReference>
<dbReference type="Gene3D" id="1.10.390.10">
    <property type="entry name" value="Neutral Protease Domain 2"/>
    <property type="match status" value="1"/>
</dbReference>
<proteinExistence type="predicted"/>
<feature type="chain" id="PRO_5045359684" description="Peptidase M1 membrane alanine aminopeptidase domain-containing protein" evidence="1">
    <location>
        <begin position="23"/>
        <end position="1000"/>
    </location>
</feature>
<dbReference type="CDD" id="cd09604">
    <property type="entry name" value="M1_APN_like"/>
    <property type="match status" value="1"/>
</dbReference>
<evidence type="ECO:0008006" key="4">
    <source>
        <dbReference type="Google" id="ProtNLM"/>
    </source>
</evidence>
<keyword evidence="1" id="KW-0732">Signal</keyword>
<accession>A0ABP8MWB1</accession>
<reference evidence="3" key="1">
    <citation type="journal article" date="2019" name="Int. J. Syst. Evol. Microbiol.">
        <title>The Global Catalogue of Microorganisms (GCM) 10K type strain sequencing project: providing services to taxonomists for standard genome sequencing and annotation.</title>
        <authorList>
            <consortium name="The Broad Institute Genomics Platform"/>
            <consortium name="The Broad Institute Genome Sequencing Center for Infectious Disease"/>
            <person name="Wu L."/>
            <person name="Ma J."/>
        </authorList>
    </citation>
    <scope>NUCLEOTIDE SEQUENCE [LARGE SCALE GENOMIC DNA]</scope>
    <source>
        <strain evidence="3">JCM 31921</strain>
    </source>
</reference>